<protein>
    <submittedName>
        <fullName evidence="5">1-acyl-sn-glycerol-3-phosphate acyltransferase</fullName>
    </submittedName>
</protein>
<dbReference type="PANTHER" id="PTHR10434">
    <property type="entry name" value="1-ACYL-SN-GLYCEROL-3-PHOSPHATE ACYLTRANSFERASE"/>
    <property type="match status" value="1"/>
</dbReference>
<dbReference type="SUPFAM" id="SSF69593">
    <property type="entry name" value="Glycerol-3-phosphate (1)-acyltransferase"/>
    <property type="match status" value="1"/>
</dbReference>
<keyword evidence="1" id="KW-0808">Transferase</keyword>
<feature type="domain" description="Phospholipid/glycerol acyltransferase" evidence="4">
    <location>
        <begin position="41"/>
        <end position="159"/>
    </location>
</feature>
<evidence type="ECO:0000259" key="4">
    <source>
        <dbReference type="SMART" id="SM00563"/>
    </source>
</evidence>
<evidence type="ECO:0000256" key="3">
    <source>
        <dbReference type="SAM" id="MobiDB-lite"/>
    </source>
</evidence>
<evidence type="ECO:0000313" key="5">
    <source>
        <dbReference type="EMBL" id="GII20704.1"/>
    </source>
</evidence>
<gene>
    <name evidence="5" type="ORF">Pme01_03010</name>
</gene>
<dbReference type="CDD" id="cd07989">
    <property type="entry name" value="LPLAT_AGPAT-like"/>
    <property type="match status" value="1"/>
</dbReference>
<organism evidence="5 6">
    <name type="scientific">Planosporangium mesophilum</name>
    <dbReference type="NCBI Taxonomy" id="689768"/>
    <lineage>
        <taxon>Bacteria</taxon>
        <taxon>Bacillati</taxon>
        <taxon>Actinomycetota</taxon>
        <taxon>Actinomycetes</taxon>
        <taxon>Micromonosporales</taxon>
        <taxon>Micromonosporaceae</taxon>
        <taxon>Planosporangium</taxon>
    </lineage>
</organism>
<feature type="region of interest" description="Disordered" evidence="3">
    <location>
        <begin position="220"/>
        <end position="242"/>
    </location>
</feature>
<dbReference type="AlphaFoldDB" id="A0A8J3WZ03"/>
<dbReference type="EMBL" id="BOON01000002">
    <property type="protein sequence ID" value="GII20704.1"/>
    <property type="molecule type" value="Genomic_DNA"/>
</dbReference>
<reference evidence="5" key="1">
    <citation type="submission" date="2021-01" db="EMBL/GenBank/DDBJ databases">
        <title>Whole genome shotgun sequence of Planosporangium mesophilum NBRC 109066.</title>
        <authorList>
            <person name="Komaki H."/>
            <person name="Tamura T."/>
        </authorList>
    </citation>
    <scope>NUCLEOTIDE SEQUENCE</scope>
    <source>
        <strain evidence="5">NBRC 109066</strain>
    </source>
</reference>
<dbReference type="SMART" id="SM00563">
    <property type="entry name" value="PlsC"/>
    <property type="match status" value="1"/>
</dbReference>
<keyword evidence="2 5" id="KW-0012">Acyltransferase</keyword>
<dbReference type="PANTHER" id="PTHR10434:SF55">
    <property type="entry name" value="POSSIBLE ACYLTRANSFERASE"/>
    <property type="match status" value="1"/>
</dbReference>
<comment type="caution">
    <text evidence="5">The sequence shown here is derived from an EMBL/GenBank/DDBJ whole genome shotgun (WGS) entry which is preliminary data.</text>
</comment>
<dbReference type="InterPro" id="IPR002123">
    <property type="entry name" value="Plipid/glycerol_acylTrfase"/>
</dbReference>
<dbReference type="GO" id="GO:0005886">
    <property type="term" value="C:plasma membrane"/>
    <property type="evidence" value="ECO:0007669"/>
    <property type="project" value="TreeGrafter"/>
</dbReference>
<proteinExistence type="predicted"/>
<accession>A0A8J3WZ03</accession>
<keyword evidence="6" id="KW-1185">Reference proteome</keyword>
<dbReference type="GO" id="GO:0006654">
    <property type="term" value="P:phosphatidic acid biosynthetic process"/>
    <property type="evidence" value="ECO:0007669"/>
    <property type="project" value="TreeGrafter"/>
</dbReference>
<evidence type="ECO:0000313" key="6">
    <source>
        <dbReference type="Proteomes" id="UP000599074"/>
    </source>
</evidence>
<name>A0A8J3WZ03_9ACTN</name>
<dbReference type="Proteomes" id="UP000599074">
    <property type="component" value="Unassembled WGS sequence"/>
</dbReference>
<dbReference type="GO" id="GO:0003841">
    <property type="term" value="F:1-acylglycerol-3-phosphate O-acyltransferase activity"/>
    <property type="evidence" value="ECO:0007669"/>
    <property type="project" value="TreeGrafter"/>
</dbReference>
<sequence length="242" mass="26693">MARRRLGFWRRLAVALVKPVLWVLTRRTWSGMEHVPASGGVIFVANHNSHADPLVVAHYIYDAGRWPQFLAKSSLFKIPVLGPFLAAVRQIPVYRGTADAAKALDAAVAAVKDGETVLIYPEGTTTREPDLWPMRGKTGVARLWLATDAPVVPVVMWGAERIFDPRTAKLSLRPRTPVTVVAGPPIDLSNWRAAEPTATTLTEITETIMLRLRDMLGEIRGGTPPPLYTPTPTGRPRVEERP</sequence>
<dbReference type="Pfam" id="PF01553">
    <property type="entry name" value="Acyltransferase"/>
    <property type="match status" value="1"/>
</dbReference>
<evidence type="ECO:0000256" key="1">
    <source>
        <dbReference type="ARBA" id="ARBA00022679"/>
    </source>
</evidence>
<dbReference type="RefSeq" id="WP_168113030.1">
    <property type="nucleotide sequence ID" value="NZ_BOON01000002.1"/>
</dbReference>
<evidence type="ECO:0000256" key="2">
    <source>
        <dbReference type="ARBA" id="ARBA00023315"/>
    </source>
</evidence>